<dbReference type="EMBL" id="JBANRG010000036">
    <property type="protein sequence ID" value="KAK7449261.1"/>
    <property type="molecule type" value="Genomic_DNA"/>
</dbReference>
<proteinExistence type="predicted"/>
<protein>
    <submittedName>
        <fullName evidence="1">Uncharacterized protein</fullName>
    </submittedName>
</protein>
<accession>A0ABR1J3C1</accession>
<reference evidence="1 2" key="1">
    <citation type="submission" date="2024-01" db="EMBL/GenBank/DDBJ databases">
        <title>A draft genome for the cacao thread blight pathogen Marasmiellus scandens.</title>
        <authorList>
            <person name="Baruah I.K."/>
            <person name="Leung J."/>
            <person name="Bukari Y."/>
            <person name="Amoako-Attah I."/>
            <person name="Meinhardt L.W."/>
            <person name="Bailey B.A."/>
            <person name="Cohen S.P."/>
        </authorList>
    </citation>
    <scope>NUCLEOTIDE SEQUENCE [LARGE SCALE GENOMIC DNA]</scope>
    <source>
        <strain evidence="1 2">GH-19</strain>
    </source>
</reference>
<organism evidence="1 2">
    <name type="scientific">Marasmiellus scandens</name>
    <dbReference type="NCBI Taxonomy" id="2682957"/>
    <lineage>
        <taxon>Eukaryota</taxon>
        <taxon>Fungi</taxon>
        <taxon>Dikarya</taxon>
        <taxon>Basidiomycota</taxon>
        <taxon>Agaricomycotina</taxon>
        <taxon>Agaricomycetes</taxon>
        <taxon>Agaricomycetidae</taxon>
        <taxon>Agaricales</taxon>
        <taxon>Marasmiineae</taxon>
        <taxon>Omphalotaceae</taxon>
        <taxon>Marasmiellus</taxon>
    </lineage>
</organism>
<name>A0ABR1J3C1_9AGAR</name>
<dbReference type="Proteomes" id="UP001498398">
    <property type="component" value="Unassembled WGS sequence"/>
</dbReference>
<gene>
    <name evidence="1" type="ORF">VKT23_013405</name>
</gene>
<sequence>MCLHEHEALPSLTPSQPQKAEKQIQWELLQEYVTSEEMIDPESLLLALPSNISPADRVRVGWRGFADTEAKLRQGVLQNTLTELRILLGEKLMRYRDLRNNDSQMRRGRSQMGINSLQKKLKAIQKVYVSQVNALSRLLDPKVVKEKWKEISDDDLNVTSHVPLKKGDLAWFWESTDVSIDTDLEYSPAMKKFYKVSYLRGLARWQRWREEVLLVRKEMGWRIEWFKKASNTWRSRANTESLSYGGKAYALAQAARWKGFMERSQRRFAKLQTDKWDGTDTYFSMCAISGVMAEGED</sequence>
<keyword evidence="2" id="KW-1185">Reference proteome</keyword>
<evidence type="ECO:0000313" key="1">
    <source>
        <dbReference type="EMBL" id="KAK7449261.1"/>
    </source>
</evidence>
<comment type="caution">
    <text evidence="1">The sequence shown here is derived from an EMBL/GenBank/DDBJ whole genome shotgun (WGS) entry which is preliminary data.</text>
</comment>
<evidence type="ECO:0000313" key="2">
    <source>
        <dbReference type="Proteomes" id="UP001498398"/>
    </source>
</evidence>